<dbReference type="PROSITE" id="PS50181">
    <property type="entry name" value="FBOX"/>
    <property type="match status" value="1"/>
</dbReference>
<reference evidence="2 3" key="1">
    <citation type="submission" date="2023-01" db="EMBL/GenBank/DDBJ databases">
        <authorList>
            <person name="Kreplak J."/>
        </authorList>
    </citation>
    <scope>NUCLEOTIDE SEQUENCE [LARGE SCALE GENOMIC DNA]</scope>
</reference>
<dbReference type="SUPFAM" id="SSF52047">
    <property type="entry name" value="RNI-like"/>
    <property type="match status" value="1"/>
</dbReference>
<dbReference type="SUPFAM" id="SSF81383">
    <property type="entry name" value="F-box domain"/>
    <property type="match status" value="1"/>
</dbReference>
<dbReference type="CDD" id="cd22160">
    <property type="entry name" value="F-box_AtFBL13-like"/>
    <property type="match status" value="1"/>
</dbReference>
<dbReference type="AlphaFoldDB" id="A0AAV0ZGW7"/>
<dbReference type="Gene3D" id="3.80.10.10">
    <property type="entry name" value="Ribonuclease Inhibitor"/>
    <property type="match status" value="1"/>
</dbReference>
<dbReference type="InterPro" id="IPR050232">
    <property type="entry name" value="FBL13/AtMIF1-like"/>
</dbReference>
<name>A0AAV0ZGW7_VICFA</name>
<dbReference type="Gene3D" id="1.20.1280.50">
    <property type="match status" value="1"/>
</dbReference>
<dbReference type="InterPro" id="IPR036047">
    <property type="entry name" value="F-box-like_dom_sf"/>
</dbReference>
<dbReference type="InterPro" id="IPR032675">
    <property type="entry name" value="LRR_dom_sf"/>
</dbReference>
<keyword evidence="3" id="KW-1185">Reference proteome</keyword>
<dbReference type="SMART" id="SM00579">
    <property type="entry name" value="FBD"/>
    <property type="match status" value="1"/>
</dbReference>
<proteinExistence type="predicted"/>
<accession>A0AAV0ZGW7</accession>
<dbReference type="InterPro" id="IPR001810">
    <property type="entry name" value="F-box_dom"/>
</dbReference>
<protein>
    <recommendedName>
        <fullName evidence="1">F-box domain-containing protein</fullName>
    </recommendedName>
</protein>
<dbReference type="EMBL" id="OX451735">
    <property type="protein sequence ID" value="CAI8595635.1"/>
    <property type="molecule type" value="Genomic_DNA"/>
</dbReference>
<dbReference type="Pfam" id="PF08387">
    <property type="entry name" value="FBD"/>
    <property type="match status" value="1"/>
</dbReference>
<sequence>MSSRRSIPTMDRISELPDSILCQILSILPTKLVASTSLLSKRWRNVWLSIFTLNFNDESFKNFETFQKFVYSTMFLLRDQKNSIHSFTLKLGNSSGFNQQQFNRIFKFVMQRGVQNIDFNMSDKKRAIKLPLCILNVKTLTVLKLENIKIRDSDQVDFPRLKTLYFDRVYFSSLDYFVKFLNGCPILEDLNTKSILIWHLKLHLPTENLNSLPNLVKASICYDMHNFMTLVSKVKILHLQKWRLTGTTLPMFHNLTHLKLSFNSTIWSMECKPLIGIFSHFPNLQHFNIENYRDATNGINTCSTTCLKDDPSPTIVPECLSLQLKTFSMKGYAGRHCEFKLVQYIMQHSKVLETMIIKTTHLKECNKYKMLLKLSSCSRGSPTCKLIFD</sequence>
<gene>
    <name evidence="2" type="ORF">VFH_I200440</name>
</gene>
<evidence type="ECO:0000313" key="3">
    <source>
        <dbReference type="Proteomes" id="UP001157006"/>
    </source>
</evidence>
<evidence type="ECO:0000313" key="2">
    <source>
        <dbReference type="EMBL" id="CAI8595635.1"/>
    </source>
</evidence>
<dbReference type="Proteomes" id="UP001157006">
    <property type="component" value="Chromosome 1S"/>
</dbReference>
<organism evidence="2 3">
    <name type="scientific">Vicia faba</name>
    <name type="common">Broad bean</name>
    <name type="synonym">Faba vulgaris</name>
    <dbReference type="NCBI Taxonomy" id="3906"/>
    <lineage>
        <taxon>Eukaryota</taxon>
        <taxon>Viridiplantae</taxon>
        <taxon>Streptophyta</taxon>
        <taxon>Embryophyta</taxon>
        <taxon>Tracheophyta</taxon>
        <taxon>Spermatophyta</taxon>
        <taxon>Magnoliopsida</taxon>
        <taxon>eudicotyledons</taxon>
        <taxon>Gunneridae</taxon>
        <taxon>Pentapetalae</taxon>
        <taxon>rosids</taxon>
        <taxon>fabids</taxon>
        <taxon>Fabales</taxon>
        <taxon>Fabaceae</taxon>
        <taxon>Papilionoideae</taxon>
        <taxon>50 kb inversion clade</taxon>
        <taxon>NPAAA clade</taxon>
        <taxon>Hologalegina</taxon>
        <taxon>IRL clade</taxon>
        <taxon>Fabeae</taxon>
        <taxon>Vicia</taxon>
    </lineage>
</organism>
<dbReference type="PANTHER" id="PTHR31900">
    <property type="entry name" value="F-BOX/RNI SUPERFAMILY PROTEIN-RELATED"/>
    <property type="match status" value="1"/>
</dbReference>
<feature type="domain" description="F-box" evidence="1">
    <location>
        <begin position="10"/>
        <end position="63"/>
    </location>
</feature>
<dbReference type="InterPro" id="IPR053781">
    <property type="entry name" value="F-box_AtFBL13-like"/>
</dbReference>
<dbReference type="InterPro" id="IPR006566">
    <property type="entry name" value="FBD"/>
</dbReference>
<dbReference type="Pfam" id="PF24758">
    <property type="entry name" value="LRR_At5g56370"/>
    <property type="match status" value="1"/>
</dbReference>
<dbReference type="Pfam" id="PF00646">
    <property type="entry name" value="F-box"/>
    <property type="match status" value="1"/>
</dbReference>
<dbReference type="InterPro" id="IPR055411">
    <property type="entry name" value="LRR_FXL15/At3g58940/PEG3-like"/>
</dbReference>
<dbReference type="PANTHER" id="PTHR31900:SF34">
    <property type="entry name" value="EMB|CAB62440.1-RELATED"/>
    <property type="match status" value="1"/>
</dbReference>
<evidence type="ECO:0000259" key="1">
    <source>
        <dbReference type="PROSITE" id="PS50181"/>
    </source>
</evidence>